<evidence type="ECO:0000313" key="4">
    <source>
        <dbReference type="Proteomes" id="UP001595901"/>
    </source>
</evidence>
<keyword evidence="2" id="KW-1133">Transmembrane helix</keyword>
<accession>A0ABV8D158</accession>
<keyword evidence="4" id="KW-1185">Reference proteome</keyword>
<dbReference type="EMBL" id="JBHSAC010000045">
    <property type="protein sequence ID" value="MFC3932123.1"/>
    <property type="molecule type" value="Genomic_DNA"/>
</dbReference>
<proteinExistence type="predicted"/>
<comment type="caution">
    <text evidence="3">The sequence shown here is derived from an EMBL/GenBank/DDBJ whole genome shotgun (WGS) entry which is preliminary data.</text>
</comment>
<organism evidence="3 4">
    <name type="scientific">Streptococcus dentapri</name>
    <dbReference type="NCBI Taxonomy" id="573564"/>
    <lineage>
        <taxon>Bacteria</taxon>
        <taxon>Bacillati</taxon>
        <taxon>Bacillota</taxon>
        <taxon>Bacilli</taxon>
        <taxon>Lactobacillales</taxon>
        <taxon>Streptococcaceae</taxon>
        <taxon>Streptococcus</taxon>
    </lineage>
</organism>
<evidence type="ECO:0000313" key="3">
    <source>
        <dbReference type="EMBL" id="MFC3932123.1"/>
    </source>
</evidence>
<sequence>MEKTLIIVVIILVLFSLLKFVIFGYMLKMFKPKEMTEEEKAEFDKKMDGDEEEDDDTDFDSLT</sequence>
<dbReference type="Proteomes" id="UP001595901">
    <property type="component" value="Unassembled WGS sequence"/>
</dbReference>
<feature type="compositionally biased region" description="Acidic residues" evidence="1">
    <location>
        <begin position="49"/>
        <end position="63"/>
    </location>
</feature>
<feature type="region of interest" description="Disordered" evidence="1">
    <location>
        <begin position="41"/>
        <end position="63"/>
    </location>
</feature>
<protein>
    <submittedName>
        <fullName evidence="3">Uncharacterized protein</fullName>
    </submittedName>
</protein>
<evidence type="ECO:0000256" key="2">
    <source>
        <dbReference type="SAM" id="Phobius"/>
    </source>
</evidence>
<evidence type="ECO:0000256" key="1">
    <source>
        <dbReference type="SAM" id="MobiDB-lite"/>
    </source>
</evidence>
<reference evidence="4" key="1">
    <citation type="journal article" date="2019" name="Int. J. Syst. Evol. Microbiol.">
        <title>The Global Catalogue of Microorganisms (GCM) 10K type strain sequencing project: providing services to taxonomists for standard genome sequencing and annotation.</title>
        <authorList>
            <consortium name="The Broad Institute Genomics Platform"/>
            <consortium name="The Broad Institute Genome Sequencing Center for Infectious Disease"/>
            <person name="Wu L."/>
            <person name="Ma J."/>
        </authorList>
    </citation>
    <scope>NUCLEOTIDE SEQUENCE [LARGE SCALE GENOMIC DNA]</scope>
    <source>
        <strain evidence="4">CCUG 58728</strain>
    </source>
</reference>
<dbReference type="RefSeq" id="WP_380431252.1">
    <property type="nucleotide sequence ID" value="NZ_JBHSAC010000045.1"/>
</dbReference>
<keyword evidence="2" id="KW-0472">Membrane</keyword>
<name>A0ABV8D158_9STRE</name>
<gene>
    <name evidence="3" type="ORF">ACFOSE_04945</name>
</gene>
<keyword evidence="2" id="KW-0812">Transmembrane</keyword>
<feature type="transmembrane region" description="Helical" evidence="2">
    <location>
        <begin position="6"/>
        <end position="27"/>
    </location>
</feature>